<organism evidence="1">
    <name type="scientific">marine sediment metagenome</name>
    <dbReference type="NCBI Taxonomy" id="412755"/>
    <lineage>
        <taxon>unclassified sequences</taxon>
        <taxon>metagenomes</taxon>
        <taxon>ecological metagenomes</taxon>
    </lineage>
</organism>
<feature type="non-terminal residue" evidence="1">
    <location>
        <position position="74"/>
    </location>
</feature>
<evidence type="ECO:0008006" key="2">
    <source>
        <dbReference type="Google" id="ProtNLM"/>
    </source>
</evidence>
<accession>X1HPP5</accession>
<gene>
    <name evidence="1" type="ORF">S03H2_15320</name>
</gene>
<sequence>MNESQQKTSFYEMVKGVYMLGKSKGVKKDDEAAVSPDFVAEQTVIGEHISIKGGIQGKENLVINGSVNGTIKLG</sequence>
<protein>
    <recommendedName>
        <fullName evidence="2">Cell shape determination protein CcmA</fullName>
    </recommendedName>
</protein>
<reference evidence="1" key="1">
    <citation type="journal article" date="2014" name="Front. Microbiol.">
        <title>High frequency of phylogenetically diverse reductive dehalogenase-homologous genes in deep subseafloor sedimentary metagenomes.</title>
        <authorList>
            <person name="Kawai M."/>
            <person name="Futagami T."/>
            <person name="Toyoda A."/>
            <person name="Takaki Y."/>
            <person name="Nishi S."/>
            <person name="Hori S."/>
            <person name="Arai W."/>
            <person name="Tsubouchi T."/>
            <person name="Morono Y."/>
            <person name="Uchiyama I."/>
            <person name="Ito T."/>
            <person name="Fujiyama A."/>
            <person name="Inagaki F."/>
            <person name="Takami H."/>
        </authorList>
    </citation>
    <scope>NUCLEOTIDE SEQUENCE</scope>
    <source>
        <strain evidence="1">Expedition CK06-06</strain>
    </source>
</reference>
<dbReference type="AlphaFoldDB" id="X1HPP5"/>
<comment type="caution">
    <text evidence="1">The sequence shown here is derived from an EMBL/GenBank/DDBJ whole genome shotgun (WGS) entry which is preliminary data.</text>
</comment>
<name>X1HPP5_9ZZZZ</name>
<evidence type="ECO:0000313" key="1">
    <source>
        <dbReference type="EMBL" id="GAH47273.1"/>
    </source>
</evidence>
<proteinExistence type="predicted"/>
<dbReference type="EMBL" id="BARU01007781">
    <property type="protein sequence ID" value="GAH47273.1"/>
    <property type="molecule type" value="Genomic_DNA"/>
</dbReference>